<name>A0A540W129_9ACTN</name>
<evidence type="ECO:0000313" key="4">
    <source>
        <dbReference type="Proteomes" id="UP000319103"/>
    </source>
</evidence>
<dbReference type="InterPro" id="IPR000073">
    <property type="entry name" value="AB_hydrolase_1"/>
</dbReference>
<dbReference type="AlphaFoldDB" id="A0A540W129"/>
<dbReference type="Pfam" id="PF12697">
    <property type="entry name" value="Abhydrolase_6"/>
    <property type="match status" value="1"/>
</dbReference>
<dbReference type="InterPro" id="IPR050471">
    <property type="entry name" value="AB_hydrolase"/>
</dbReference>
<dbReference type="RefSeq" id="WP_141633401.1">
    <property type="nucleotide sequence ID" value="NZ_VIGB01000003.1"/>
</dbReference>
<dbReference type="InterPro" id="IPR000639">
    <property type="entry name" value="Epox_hydrolase-like"/>
</dbReference>
<dbReference type="GO" id="GO:0016787">
    <property type="term" value="F:hydrolase activity"/>
    <property type="evidence" value="ECO:0007669"/>
    <property type="project" value="UniProtKB-KW"/>
</dbReference>
<dbReference type="Gene3D" id="3.40.50.1820">
    <property type="entry name" value="alpha/beta hydrolase"/>
    <property type="match status" value="1"/>
</dbReference>
<reference evidence="3 4" key="1">
    <citation type="submission" date="2019-06" db="EMBL/GenBank/DDBJ databases">
        <title>Description of Kitasatospora acidophila sp. nov. isolated from pine grove soil, and reclassification of Streptomyces novaecaesareae to Kitasatospora novaeceasareae comb. nov.</title>
        <authorList>
            <person name="Kim M.J."/>
        </authorList>
    </citation>
    <scope>NUCLEOTIDE SEQUENCE [LARGE SCALE GENOMIC DNA]</scope>
    <source>
        <strain evidence="3 4">MMS16-CNU292</strain>
    </source>
</reference>
<dbReference type="SUPFAM" id="SSF53474">
    <property type="entry name" value="alpha/beta-Hydrolases"/>
    <property type="match status" value="1"/>
</dbReference>
<keyword evidence="1" id="KW-0560">Oxidoreductase</keyword>
<dbReference type="OrthoDB" id="3210844at2"/>
<organism evidence="3 4">
    <name type="scientific">Kitasatospora acidiphila</name>
    <dbReference type="NCBI Taxonomy" id="2567942"/>
    <lineage>
        <taxon>Bacteria</taxon>
        <taxon>Bacillati</taxon>
        <taxon>Actinomycetota</taxon>
        <taxon>Actinomycetes</taxon>
        <taxon>Kitasatosporales</taxon>
        <taxon>Streptomycetaceae</taxon>
        <taxon>Kitasatospora</taxon>
    </lineage>
</organism>
<comment type="caution">
    <text evidence="3">The sequence shown here is derived from an EMBL/GenBank/DDBJ whole genome shotgun (WGS) entry which is preliminary data.</text>
</comment>
<dbReference type="PANTHER" id="PTHR43433:SF5">
    <property type="entry name" value="AB HYDROLASE-1 DOMAIN-CONTAINING PROTEIN"/>
    <property type="match status" value="1"/>
</dbReference>
<sequence length="267" mass="28657">MPQVSTNGIRLSYQRSGQGEPVLFIMGSGAAGHVWTVHQTPAAIRAGYQAIVFDNRGSGGSDAPDGKYSLADMVADTKGLIEALDLGPCRIVGYSMGAMIAQELAIEAPHLVRSAVLMAARARADIMRQAMQESEQLMRESGIRLPPKYEAVRTVLEMLSPTSLNDDATIRSWLDILELTGSGGNTADGQAWVSQDGDRREALRTITVPCRAIAFADDLICPPHLVSEVADAIPGCDFVEIPDAGHLGHLERPAEVNAAITEFLDKY</sequence>
<dbReference type="EMBL" id="VIGB01000003">
    <property type="protein sequence ID" value="TQF02711.1"/>
    <property type="molecule type" value="Genomic_DNA"/>
</dbReference>
<dbReference type="Proteomes" id="UP000319103">
    <property type="component" value="Unassembled WGS sequence"/>
</dbReference>
<keyword evidence="3" id="KW-0378">Hydrolase</keyword>
<evidence type="ECO:0000313" key="3">
    <source>
        <dbReference type="EMBL" id="TQF02711.1"/>
    </source>
</evidence>
<evidence type="ECO:0000256" key="1">
    <source>
        <dbReference type="ARBA" id="ARBA00022559"/>
    </source>
</evidence>
<dbReference type="PANTHER" id="PTHR43433">
    <property type="entry name" value="HYDROLASE, ALPHA/BETA FOLD FAMILY PROTEIN"/>
    <property type="match status" value="1"/>
</dbReference>
<keyword evidence="1" id="KW-0575">Peroxidase</keyword>
<dbReference type="PRINTS" id="PR00111">
    <property type="entry name" value="ABHYDROLASE"/>
</dbReference>
<dbReference type="GO" id="GO:0004601">
    <property type="term" value="F:peroxidase activity"/>
    <property type="evidence" value="ECO:0007669"/>
    <property type="project" value="UniProtKB-KW"/>
</dbReference>
<protein>
    <submittedName>
        <fullName evidence="3">Alpha/beta fold hydrolase</fullName>
    </submittedName>
</protein>
<gene>
    <name evidence="3" type="ORF">E6W39_11135</name>
</gene>
<dbReference type="PRINTS" id="PR00412">
    <property type="entry name" value="EPOXHYDRLASE"/>
</dbReference>
<evidence type="ECO:0000259" key="2">
    <source>
        <dbReference type="Pfam" id="PF12697"/>
    </source>
</evidence>
<accession>A0A540W129</accession>
<proteinExistence type="predicted"/>
<feature type="domain" description="AB hydrolase-1" evidence="2">
    <location>
        <begin position="23"/>
        <end position="259"/>
    </location>
</feature>
<dbReference type="InterPro" id="IPR029058">
    <property type="entry name" value="AB_hydrolase_fold"/>
</dbReference>
<keyword evidence="4" id="KW-1185">Reference proteome</keyword>